<comment type="caution">
    <text evidence="7">The sequence shown here is derived from an EMBL/GenBank/DDBJ whole genome shotgun (WGS) entry which is preliminary data.</text>
</comment>
<feature type="transmembrane region" description="Helical" evidence="6">
    <location>
        <begin position="255"/>
        <end position="275"/>
    </location>
</feature>
<feature type="transmembrane region" description="Helical" evidence="6">
    <location>
        <begin position="116"/>
        <end position="139"/>
    </location>
</feature>
<keyword evidence="4 6" id="KW-1133">Transmembrane helix</keyword>
<keyword evidence="8" id="KW-1185">Reference proteome</keyword>
<feature type="transmembrane region" description="Helical" evidence="6">
    <location>
        <begin position="160"/>
        <end position="181"/>
    </location>
</feature>
<dbReference type="Proteomes" id="UP000773462">
    <property type="component" value="Unassembled WGS sequence"/>
</dbReference>
<dbReference type="Pfam" id="PF01940">
    <property type="entry name" value="DUF92"/>
    <property type="match status" value="1"/>
</dbReference>
<evidence type="ECO:0000256" key="3">
    <source>
        <dbReference type="ARBA" id="ARBA00022692"/>
    </source>
</evidence>
<dbReference type="PANTHER" id="PTHR13353">
    <property type="entry name" value="TRANSMEMBRANE PROTEIN 19"/>
    <property type="match status" value="1"/>
</dbReference>
<comment type="subcellular location">
    <subcellularLocation>
        <location evidence="1">Membrane</location>
        <topology evidence="1">Multi-pass membrane protein</topology>
    </subcellularLocation>
</comment>
<evidence type="ECO:0000256" key="5">
    <source>
        <dbReference type="ARBA" id="ARBA00023136"/>
    </source>
</evidence>
<dbReference type="PANTHER" id="PTHR13353:SF5">
    <property type="entry name" value="TRANSMEMBRANE PROTEIN 19"/>
    <property type="match status" value="1"/>
</dbReference>
<reference evidence="7 8" key="1">
    <citation type="submission" date="2021-03" db="EMBL/GenBank/DDBJ databases">
        <title>Genomic Encyclopedia of Type Strains, Phase IV (KMG-IV): sequencing the most valuable type-strain genomes for metagenomic binning, comparative biology and taxonomic classification.</title>
        <authorList>
            <person name="Goeker M."/>
        </authorList>
    </citation>
    <scope>NUCLEOTIDE SEQUENCE [LARGE SCALE GENOMIC DNA]</scope>
    <source>
        <strain evidence="7 8">DSM 101953</strain>
    </source>
</reference>
<gene>
    <name evidence="7" type="ORF">J2Z70_003040</name>
</gene>
<dbReference type="EMBL" id="JAGGLV010000009">
    <property type="protein sequence ID" value="MBP2112886.1"/>
    <property type="molecule type" value="Genomic_DNA"/>
</dbReference>
<feature type="transmembrane region" description="Helical" evidence="6">
    <location>
        <begin position="93"/>
        <end position="110"/>
    </location>
</feature>
<comment type="similarity">
    <text evidence="2">Belongs to the TMEM19 family.</text>
</comment>
<evidence type="ECO:0000313" key="8">
    <source>
        <dbReference type="Proteomes" id="UP000773462"/>
    </source>
</evidence>
<accession>A0ABS4NS65</accession>
<name>A0ABS4NS65_9BACL</name>
<feature type="transmembrane region" description="Helical" evidence="6">
    <location>
        <begin position="7"/>
        <end position="26"/>
    </location>
</feature>
<keyword evidence="3 6" id="KW-0812">Transmembrane</keyword>
<dbReference type="InterPro" id="IPR002794">
    <property type="entry name" value="DUF92_TMEM19"/>
</dbReference>
<feature type="transmembrane region" description="Helical" evidence="6">
    <location>
        <begin position="193"/>
        <end position="214"/>
    </location>
</feature>
<organism evidence="7 8">
    <name type="scientific">Paenibacillus silagei</name>
    <dbReference type="NCBI Taxonomy" id="1670801"/>
    <lineage>
        <taxon>Bacteria</taxon>
        <taxon>Bacillati</taxon>
        <taxon>Bacillota</taxon>
        <taxon>Bacilli</taxon>
        <taxon>Bacillales</taxon>
        <taxon>Paenibacillaceae</taxon>
        <taxon>Paenibacillus</taxon>
    </lineage>
</organism>
<evidence type="ECO:0000313" key="7">
    <source>
        <dbReference type="EMBL" id="MBP2112886.1"/>
    </source>
</evidence>
<evidence type="ECO:0000256" key="2">
    <source>
        <dbReference type="ARBA" id="ARBA00009012"/>
    </source>
</evidence>
<evidence type="ECO:0000256" key="6">
    <source>
        <dbReference type="SAM" id="Phobius"/>
    </source>
</evidence>
<feature type="transmembrane region" description="Helical" evidence="6">
    <location>
        <begin position="32"/>
        <end position="62"/>
    </location>
</feature>
<keyword evidence="5 6" id="KW-0472">Membrane</keyword>
<sequence>MLSGLEVLQWLIGACGALLVAGAAYWKQSLSFSGMVAAVVMGTIYFGAGNLFWFGILLVFFISSTLLSKLHHENKAELEATYDKTGRRDAGQVFANGGLGMLAVLLNAIYPLELWSFLFIGVMATVTSDTWATEIGTLARKPPRSVLTGKVLQAGTSGGVSLPGTLAAAAGGALIGAASWVLRAASGMTPHAFWLLVLAGLLGGLAGAFADSVLGATVQRMNRCTVCGREVEASKHCGKPTVYARGWRWMDNDTLNAVSSIIGGAVALLVSYISYIG</sequence>
<evidence type="ECO:0000256" key="1">
    <source>
        <dbReference type="ARBA" id="ARBA00004141"/>
    </source>
</evidence>
<proteinExistence type="inferred from homology"/>
<evidence type="ECO:0000256" key="4">
    <source>
        <dbReference type="ARBA" id="ARBA00022989"/>
    </source>
</evidence>
<protein>
    <submittedName>
        <fullName evidence="7">Uncharacterized protein (TIGR00297 family)</fullName>
    </submittedName>
</protein>